<dbReference type="Proteomes" id="UP000324222">
    <property type="component" value="Unassembled WGS sequence"/>
</dbReference>
<dbReference type="EMBL" id="VSRR010030790">
    <property type="protein sequence ID" value="MPC70229.1"/>
    <property type="molecule type" value="Genomic_DNA"/>
</dbReference>
<feature type="compositionally biased region" description="Basic residues" evidence="1">
    <location>
        <begin position="1"/>
        <end position="13"/>
    </location>
</feature>
<evidence type="ECO:0000256" key="1">
    <source>
        <dbReference type="SAM" id="MobiDB-lite"/>
    </source>
</evidence>
<gene>
    <name evidence="2" type="ORF">E2C01_064472</name>
</gene>
<feature type="compositionally biased region" description="Pro residues" evidence="1">
    <location>
        <begin position="49"/>
        <end position="61"/>
    </location>
</feature>
<evidence type="ECO:0000313" key="3">
    <source>
        <dbReference type="Proteomes" id="UP000324222"/>
    </source>
</evidence>
<comment type="caution">
    <text evidence="2">The sequence shown here is derived from an EMBL/GenBank/DDBJ whole genome shotgun (WGS) entry which is preliminary data.</text>
</comment>
<reference evidence="2 3" key="1">
    <citation type="submission" date="2019-05" db="EMBL/GenBank/DDBJ databases">
        <title>Another draft genome of Portunus trituberculatus and its Hox gene families provides insights of decapod evolution.</title>
        <authorList>
            <person name="Jeong J.-H."/>
            <person name="Song I."/>
            <person name="Kim S."/>
            <person name="Choi T."/>
            <person name="Kim D."/>
            <person name="Ryu S."/>
            <person name="Kim W."/>
        </authorList>
    </citation>
    <scope>NUCLEOTIDE SEQUENCE [LARGE SCALE GENOMIC DNA]</scope>
    <source>
        <tissue evidence="2">Muscle</tissue>
    </source>
</reference>
<feature type="region of interest" description="Disordered" evidence="1">
    <location>
        <begin position="1"/>
        <end position="75"/>
    </location>
</feature>
<organism evidence="2 3">
    <name type="scientific">Portunus trituberculatus</name>
    <name type="common">Swimming crab</name>
    <name type="synonym">Neptunus trituberculatus</name>
    <dbReference type="NCBI Taxonomy" id="210409"/>
    <lineage>
        <taxon>Eukaryota</taxon>
        <taxon>Metazoa</taxon>
        <taxon>Ecdysozoa</taxon>
        <taxon>Arthropoda</taxon>
        <taxon>Crustacea</taxon>
        <taxon>Multicrustacea</taxon>
        <taxon>Malacostraca</taxon>
        <taxon>Eumalacostraca</taxon>
        <taxon>Eucarida</taxon>
        <taxon>Decapoda</taxon>
        <taxon>Pleocyemata</taxon>
        <taxon>Brachyura</taxon>
        <taxon>Eubrachyura</taxon>
        <taxon>Portunoidea</taxon>
        <taxon>Portunidae</taxon>
        <taxon>Portuninae</taxon>
        <taxon>Portunus</taxon>
    </lineage>
</organism>
<sequence>MKGLTCKRWKRQKREAGLNGSRSGRHSSRTGEQESSGHASIPEGASPPVHEPWPAPEPEPACEPRGAHRVSLRGRHGTGVLPVTLDNILHRLILIPKVHRDRFTDRCCFHFMSMINDPRLNKFVTNFADSNDIGNRVQNR</sequence>
<dbReference type="AlphaFoldDB" id="A0A5B7HKE8"/>
<accession>A0A5B7HKE8</accession>
<evidence type="ECO:0000313" key="2">
    <source>
        <dbReference type="EMBL" id="MPC70229.1"/>
    </source>
</evidence>
<protein>
    <submittedName>
        <fullName evidence="2">Uncharacterized protein</fullName>
    </submittedName>
</protein>
<name>A0A5B7HKE8_PORTR</name>
<proteinExistence type="predicted"/>
<keyword evidence="3" id="KW-1185">Reference proteome</keyword>